<dbReference type="GO" id="GO:0005634">
    <property type="term" value="C:nucleus"/>
    <property type="evidence" value="ECO:0007669"/>
    <property type="project" value="TreeGrafter"/>
</dbReference>
<dbReference type="SMART" id="SM00430">
    <property type="entry name" value="HOLI"/>
    <property type="match status" value="1"/>
</dbReference>
<dbReference type="STRING" id="1611254.A0A2G5T9Z3"/>
<dbReference type="Gene3D" id="1.10.565.10">
    <property type="entry name" value="Retinoid X Receptor"/>
    <property type="match status" value="1"/>
</dbReference>
<reference evidence="6" key="1">
    <citation type="submission" date="2017-10" db="EMBL/GenBank/DDBJ databases">
        <title>Rapid genome shrinkage in a self-fertile nematode reveals novel sperm competition proteins.</title>
        <authorList>
            <person name="Yin D."/>
            <person name="Schwarz E.M."/>
            <person name="Thomas C.G."/>
            <person name="Felde R.L."/>
            <person name="Korf I.F."/>
            <person name="Cutter A.D."/>
            <person name="Schartner C.M."/>
            <person name="Ralston E.J."/>
            <person name="Meyer B.J."/>
            <person name="Haag E.S."/>
        </authorList>
    </citation>
    <scope>NUCLEOTIDE SEQUENCE [LARGE SCALE GENOMIC DNA]</scope>
    <source>
        <strain evidence="6">JU1422</strain>
    </source>
</reference>
<evidence type="ECO:0000256" key="1">
    <source>
        <dbReference type="ARBA" id="ARBA00023015"/>
    </source>
</evidence>
<dbReference type="EMBL" id="PDUG01000005">
    <property type="protein sequence ID" value="PIC24090.1"/>
    <property type="molecule type" value="Genomic_DNA"/>
</dbReference>
<dbReference type="OrthoDB" id="5797976at2759"/>
<keyword evidence="3" id="KW-0675">Receptor</keyword>
<proteinExistence type="predicted"/>
<evidence type="ECO:0000259" key="4">
    <source>
        <dbReference type="PROSITE" id="PS51843"/>
    </source>
</evidence>
<organism evidence="5 6">
    <name type="scientific">Caenorhabditis nigoni</name>
    <dbReference type="NCBI Taxonomy" id="1611254"/>
    <lineage>
        <taxon>Eukaryota</taxon>
        <taxon>Metazoa</taxon>
        <taxon>Ecdysozoa</taxon>
        <taxon>Nematoda</taxon>
        <taxon>Chromadorea</taxon>
        <taxon>Rhabditida</taxon>
        <taxon>Rhabditina</taxon>
        <taxon>Rhabditomorpha</taxon>
        <taxon>Rhabditoidea</taxon>
        <taxon>Rhabditidae</taxon>
        <taxon>Peloderinae</taxon>
        <taxon>Caenorhabditis</taxon>
    </lineage>
</organism>
<dbReference type="InterPro" id="IPR000536">
    <property type="entry name" value="Nucl_hrmn_rcpt_lig-bd"/>
</dbReference>
<accession>A0A2G5T9Z3</accession>
<feature type="domain" description="NR LBD" evidence="4">
    <location>
        <begin position="1"/>
        <end position="189"/>
    </location>
</feature>
<dbReference type="GO" id="GO:0003700">
    <property type="term" value="F:DNA-binding transcription factor activity"/>
    <property type="evidence" value="ECO:0007669"/>
    <property type="project" value="TreeGrafter"/>
</dbReference>
<dbReference type="Pfam" id="PF00104">
    <property type="entry name" value="Hormone_recep"/>
    <property type="match status" value="1"/>
</dbReference>
<dbReference type="AlphaFoldDB" id="A0A2G5T9Z3"/>
<name>A0A2G5T9Z3_9PELO</name>
<dbReference type="InterPro" id="IPR035500">
    <property type="entry name" value="NHR-like_dom_sf"/>
</dbReference>
<sequence>MGGIEKKHVFKYFFVSFLILEMGYKSYLEGTEVFVLANGDFIDTMNLDKFYYDPEHRERCKSTDAIAMYRPYFDQMKRNVFQPLCHQKISLIEFLALVTLCTWNDSLEGQPDSYYPLCRPVRQKVIAELMSFYEKDTPDVDPAYRLSGLLMLLPALEGCDICTPRHLDDLPATCSQNFLLSAFCGTIPSNHGSQTSLPLLPISRQDLPNRQLPVNTLP</sequence>
<evidence type="ECO:0000313" key="5">
    <source>
        <dbReference type="EMBL" id="PIC24090.1"/>
    </source>
</evidence>
<protein>
    <recommendedName>
        <fullName evidence="4">NR LBD domain-containing protein</fullName>
    </recommendedName>
</protein>
<evidence type="ECO:0000256" key="3">
    <source>
        <dbReference type="ARBA" id="ARBA00023170"/>
    </source>
</evidence>
<comment type="caution">
    <text evidence="5">The sequence shown here is derived from an EMBL/GenBank/DDBJ whole genome shotgun (WGS) entry which is preliminary data.</text>
</comment>
<dbReference type="PANTHER" id="PTHR46011">
    <property type="entry name" value="NUCLEAR HORMONE RECEPTOR FAMILY MEMBER NHR-86-RELATED"/>
    <property type="match status" value="1"/>
</dbReference>
<dbReference type="PROSITE" id="PS51843">
    <property type="entry name" value="NR_LBD"/>
    <property type="match status" value="1"/>
</dbReference>
<dbReference type="PANTHER" id="PTHR46011:SF29">
    <property type="entry name" value="NUCLEAR HORMONE RECEPTOR FAMILY MEMBER NHR-57"/>
    <property type="match status" value="1"/>
</dbReference>
<evidence type="ECO:0000313" key="6">
    <source>
        <dbReference type="Proteomes" id="UP000230233"/>
    </source>
</evidence>
<keyword evidence="2" id="KW-0804">Transcription</keyword>
<dbReference type="SUPFAM" id="SSF48508">
    <property type="entry name" value="Nuclear receptor ligand-binding domain"/>
    <property type="match status" value="1"/>
</dbReference>
<keyword evidence="1" id="KW-0805">Transcription regulation</keyword>
<dbReference type="Proteomes" id="UP000230233">
    <property type="component" value="Chromosome V"/>
</dbReference>
<dbReference type="GO" id="GO:0006357">
    <property type="term" value="P:regulation of transcription by RNA polymerase II"/>
    <property type="evidence" value="ECO:0007669"/>
    <property type="project" value="TreeGrafter"/>
</dbReference>
<keyword evidence="6" id="KW-1185">Reference proteome</keyword>
<gene>
    <name evidence="5" type="primary">Cnig_chr_V.g17550</name>
    <name evidence="5" type="ORF">B9Z55_017550</name>
</gene>
<evidence type="ECO:0000256" key="2">
    <source>
        <dbReference type="ARBA" id="ARBA00023163"/>
    </source>
</evidence>